<evidence type="ECO:0000313" key="2">
    <source>
        <dbReference type="Proteomes" id="UP000008461"/>
    </source>
</evidence>
<dbReference type="Pfam" id="PF01564">
    <property type="entry name" value="Spermine_synth"/>
    <property type="match status" value="1"/>
</dbReference>
<dbReference type="Gene3D" id="3.40.50.150">
    <property type="entry name" value="Vaccinia Virus protein VP39"/>
    <property type="match status" value="1"/>
</dbReference>
<keyword evidence="2" id="KW-1185">Reference proteome</keyword>
<dbReference type="eggNOG" id="COG0421">
    <property type="taxonomic scope" value="Bacteria"/>
</dbReference>
<dbReference type="AlphaFoldDB" id="F4KWE3"/>
<reference evidence="1 2" key="1">
    <citation type="journal article" date="2011" name="Stand. Genomic Sci.">
        <title>Complete genome sequence of Haliscomenobacter hydrossis type strain (O).</title>
        <authorList>
            <consortium name="US DOE Joint Genome Institute (JGI-PGF)"/>
            <person name="Daligault H."/>
            <person name="Lapidus A."/>
            <person name="Zeytun A."/>
            <person name="Nolan M."/>
            <person name="Lucas S."/>
            <person name="Del Rio T.G."/>
            <person name="Tice H."/>
            <person name="Cheng J.F."/>
            <person name="Tapia R."/>
            <person name="Han C."/>
            <person name="Goodwin L."/>
            <person name="Pitluck S."/>
            <person name="Liolios K."/>
            <person name="Pagani I."/>
            <person name="Ivanova N."/>
            <person name="Huntemann M."/>
            <person name="Mavromatis K."/>
            <person name="Mikhailova N."/>
            <person name="Pati A."/>
            <person name="Chen A."/>
            <person name="Palaniappan K."/>
            <person name="Land M."/>
            <person name="Hauser L."/>
            <person name="Brambilla E.M."/>
            <person name="Rohde M."/>
            <person name="Verbarg S."/>
            <person name="Goker M."/>
            <person name="Bristow J."/>
            <person name="Eisen J.A."/>
            <person name="Markowitz V."/>
            <person name="Hugenholtz P."/>
            <person name="Kyrpides N.C."/>
            <person name="Klenk H.P."/>
            <person name="Woyke T."/>
        </authorList>
    </citation>
    <scope>NUCLEOTIDE SEQUENCE [LARGE SCALE GENOMIC DNA]</scope>
    <source>
        <strain evidence="2">ATCC 27775 / DSM 1100 / LMG 10767 / O</strain>
    </source>
</reference>
<evidence type="ECO:0000313" key="1">
    <source>
        <dbReference type="EMBL" id="AEE50293.1"/>
    </source>
</evidence>
<sequence length="225" mass="26197">MHIPAWKRYLSYLVEIHLESASSEYNPHLYVSMRRGRFQLSTAHAVYSFEDLYTNFARAFERCKLQELPGNEALVLGLGLGSIPYILEKKMGLDFHFTVVEIDAVIVDLAYRYTLKELQSPIDMICTDAEIFVSSTYQHYDLICMDVFVDDEIPGPFQQIEFLEQLRDLLEPGGLLLYNVLALRKTDRKKAERFYNQVFKVVFPNATFIEVDFNWVLVNEQALMN</sequence>
<reference key="2">
    <citation type="submission" date="2011-04" db="EMBL/GenBank/DDBJ databases">
        <title>Complete sequence of chromosome of Haliscomenobacter hydrossis DSM 1100.</title>
        <authorList>
            <consortium name="US DOE Joint Genome Institute (JGI-PGF)"/>
            <person name="Lucas S."/>
            <person name="Han J."/>
            <person name="Lapidus A."/>
            <person name="Bruce D."/>
            <person name="Goodwin L."/>
            <person name="Pitluck S."/>
            <person name="Peters L."/>
            <person name="Kyrpides N."/>
            <person name="Mavromatis K."/>
            <person name="Ivanova N."/>
            <person name="Ovchinnikova G."/>
            <person name="Pagani I."/>
            <person name="Daligault H."/>
            <person name="Detter J.C."/>
            <person name="Han C."/>
            <person name="Land M."/>
            <person name="Hauser L."/>
            <person name="Markowitz V."/>
            <person name="Cheng J.-F."/>
            <person name="Hugenholtz P."/>
            <person name="Woyke T."/>
            <person name="Wu D."/>
            <person name="Verbarg S."/>
            <person name="Frueling A."/>
            <person name="Brambilla E."/>
            <person name="Klenk H.-P."/>
            <person name="Eisen J.A."/>
        </authorList>
    </citation>
    <scope>NUCLEOTIDE SEQUENCE</scope>
    <source>
        <strain>DSM 1100</strain>
    </source>
</reference>
<dbReference type="CDD" id="cd02440">
    <property type="entry name" value="AdoMet_MTases"/>
    <property type="match status" value="1"/>
</dbReference>
<dbReference type="Proteomes" id="UP000008461">
    <property type="component" value="Chromosome"/>
</dbReference>
<dbReference type="SUPFAM" id="SSF53335">
    <property type="entry name" value="S-adenosyl-L-methionine-dependent methyltransferases"/>
    <property type="match status" value="1"/>
</dbReference>
<protein>
    <recommendedName>
        <fullName evidence="3">Spermine synthase</fullName>
    </recommendedName>
</protein>
<dbReference type="InterPro" id="IPR029063">
    <property type="entry name" value="SAM-dependent_MTases_sf"/>
</dbReference>
<gene>
    <name evidence="1" type="ordered locus">Halhy_2419</name>
</gene>
<dbReference type="RefSeq" id="WP_013764842.1">
    <property type="nucleotide sequence ID" value="NC_015510.1"/>
</dbReference>
<organism evidence="1 2">
    <name type="scientific">Haliscomenobacter hydrossis (strain ATCC 27775 / DSM 1100 / LMG 10767 / O)</name>
    <dbReference type="NCBI Taxonomy" id="760192"/>
    <lineage>
        <taxon>Bacteria</taxon>
        <taxon>Pseudomonadati</taxon>
        <taxon>Bacteroidota</taxon>
        <taxon>Saprospiria</taxon>
        <taxon>Saprospirales</taxon>
        <taxon>Haliscomenobacteraceae</taxon>
        <taxon>Haliscomenobacter</taxon>
    </lineage>
</organism>
<accession>F4KWE3</accession>
<name>F4KWE3_HALH1</name>
<proteinExistence type="predicted"/>
<evidence type="ECO:0008006" key="3">
    <source>
        <dbReference type="Google" id="ProtNLM"/>
    </source>
</evidence>
<dbReference type="HOGENOM" id="CLU_107100_0_0_10"/>
<dbReference type="EMBL" id="CP002691">
    <property type="protein sequence ID" value="AEE50293.1"/>
    <property type="molecule type" value="Genomic_DNA"/>
</dbReference>
<dbReference type="STRING" id="760192.Halhy_2419"/>
<dbReference type="KEGG" id="hhy:Halhy_2419"/>
<dbReference type="OrthoDB" id="650847at2"/>